<dbReference type="SUPFAM" id="SSF50370">
    <property type="entry name" value="Ricin B-like lectins"/>
    <property type="match status" value="1"/>
</dbReference>
<reference evidence="14 15" key="1">
    <citation type="journal article" date="2008" name="Nature">
        <title>The genome of the choanoflagellate Monosiga brevicollis and the origin of metazoans.</title>
        <authorList>
            <consortium name="JGI Sequencing"/>
            <person name="King N."/>
            <person name="Westbrook M.J."/>
            <person name="Young S.L."/>
            <person name="Kuo A."/>
            <person name="Abedin M."/>
            <person name="Chapman J."/>
            <person name="Fairclough S."/>
            <person name="Hellsten U."/>
            <person name="Isogai Y."/>
            <person name="Letunic I."/>
            <person name="Marr M."/>
            <person name="Pincus D."/>
            <person name="Putnam N."/>
            <person name="Rokas A."/>
            <person name="Wright K.J."/>
            <person name="Zuzow R."/>
            <person name="Dirks W."/>
            <person name="Good M."/>
            <person name="Goodstein D."/>
            <person name="Lemons D."/>
            <person name="Li W."/>
            <person name="Lyons J.B."/>
            <person name="Morris A."/>
            <person name="Nichols S."/>
            <person name="Richter D.J."/>
            <person name="Salamov A."/>
            <person name="Bork P."/>
            <person name="Lim W.A."/>
            <person name="Manning G."/>
            <person name="Miller W.T."/>
            <person name="McGinnis W."/>
            <person name="Shapiro H."/>
            <person name="Tjian R."/>
            <person name="Grigoriev I.V."/>
            <person name="Rokhsar D."/>
        </authorList>
    </citation>
    <scope>NUCLEOTIDE SEQUENCE [LARGE SCALE GENOMIC DNA]</scope>
    <source>
        <strain evidence="15">MX1 / ATCC 50154</strain>
    </source>
</reference>
<dbReference type="eggNOG" id="KOG2246">
    <property type="taxonomic scope" value="Eukaryota"/>
</dbReference>
<evidence type="ECO:0000256" key="3">
    <source>
        <dbReference type="ARBA" id="ARBA00006462"/>
    </source>
</evidence>
<evidence type="ECO:0000256" key="12">
    <source>
        <dbReference type="SAM" id="Coils"/>
    </source>
</evidence>
<feature type="domain" description="Ricin B lectin" evidence="13">
    <location>
        <begin position="296"/>
        <end position="426"/>
    </location>
</feature>
<dbReference type="InterPro" id="IPR035992">
    <property type="entry name" value="Ricin_B-like_lectins"/>
</dbReference>
<comment type="similarity">
    <text evidence="3">Belongs to the glycosyltransferase 31 family. Beta3-Gal-T subfamily.</text>
</comment>
<proteinExistence type="inferred from homology"/>
<comment type="subcellular location">
    <subcellularLocation>
        <location evidence="1">Membrane</location>
        <topology evidence="1">Single-pass type II membrane protein</topology>
    </subcellularLocation>
</comment>
<dbReference type="EC" id="2.4.1.122" evidence="4"/>
<dbReference type="Proteomes" id="UP000001357">
    <property type="component" value="Unassembled WGS sequence"/>
</dbReference>
<dbReference type="FunFam" id="3.90.550.50:FF:000084">
    <property type="entry name" value="Predicted protein"/>
    <property type="match status" value="1"/>
</dbReference>
<keyword evidence="9" id="KW-0735">Signal-anchor</keyword>
<dbReference type="GO" id="GO:0016263">
    <property type="term" value="F:glycoprotein-N-acetylgalactosamine 3-beta-galactosyltransferase activity"/>
    <property type="evidence" value="ECO:0000318"/>
    <property type="project" value="GO_Central"/>
</dbReference>
<evidence type="ECO:0000256" key="4">
    <source>
        <dbReference type="ARBA" id="ARBA00012557"/>
    </source>
</evidence>
<evidence type="ECO:0000256" key="6">
    <source>
        <dbReference type="ARBA" id="ARBA00022679"/>
    </source>
</evidence>
<keyword evidence="11" id="KW-0472">Membrane</keyword>
<dbReference type="Gene3D" id="3.90.550.50">
    <property type="match status" value="1"/>
</dbReference>
<dbReference type="AlphaFoldDB" id="A9V877"/>
<keyword evidence="12" id="KW-0175">Coiled coil</keyword>
<gene>
    <name evidence="14" type="ORF">MONBRDRAFT_28452</name>
</gene>
<keyword evidence="7" id="KW-0812">Transmembrane</keyword>
<dbReference type="RefSeq" id="XP_001748892.1">
    <property type="nucleotide sequence ID" value="XM_001748840.1"/>
</dbReference>
<name>A9V877_MONBE</name>
<dbReference type="InterPro" id="IPR000772">
    <property type="entry name" value="Ricin_B_lectin"/>
</dbReference>
<dbReference type="STRING" id="81824.A9V877"/>
<dbReference type="Pfam" id="PF02434">
    <property type="entry name" value="Fringe"/>
    <property type="match status" value="1"/>
</dbReference>
<dbReference type="EMBL" id="CH991567">
    <property type="protein sequence ID" value="EDQ86222.1"/>
    <property type="molecule type" value="Genomic_DNA"/>
</dbReference>
<keyword evidence="15" id="KW-1185">Reference proteome</keyword>
<evidence type="ECO:0000256" key="9">
    <source>
        <dbReference type="ARBA" id="ARBA00022968"/>
    </source>
</evidence>
<dbReference type="OMA" id="RHFLWRK"/>
<organism evidence="14 15">
    <name type="scientific">Monosiga brevicollis</name>
    <name type="common">Choanoflagellate</name>
    <dbReference type="NCBI Taxonomy" id="81824"/>
    <lineage>
        <taxon>Eukaryota</taxon>
        <taxon>Choanoflagellata</taxon>
        <taxon>Craspedida</taxon>
        <taxon>Salpingoecidae</taxon>
        <taxon>Monosiga</taxon>
    </lineage>
</organism>
<dbReference type="InterPro" id="IPR026050">
    <property type="entry name" value="C1GALT1/C1GALT1_chp1"/>
</dbReference>
<evidence type="ECO:0000313" key="15">
    <source>
        <dbReference type="Proteomes" id="UP000001357"/>
    </source>
</evidence>
<dbReference type="Gene3D" id="2.80.10.50">
    <property type="match status" value="1"/>
</dbReference>
<dbReference type="PANTHER" id="PTHR23033">
    <property type="entry name" value="BETA1,3-GALACTOSYLTRANSFERASE"/>
    <property type="match status" value="1"/>
</dbReference>
<evidence type="ECO:0000256" key="10">
    <source>
        <dbReference type="ARBA" id="ARBA00022989"/>
    </source>
</evidence>
<keyword evidence="10" id="KW-1133">Transmembrane helix</keyword>
<dbReference type="SMART" id="SM00458">
    <property type="entry name" value="RICIN"/>
    <property type="match status" value="1"/>
</dbReference>
<keyword evidence="5" id="KW-0328">Glycosyltransferase</keyword>
<evidence type="ECO:0000256" key="2">
    <source>
        <dbReference type="ARBA" id="ARBA00004922"/>
    </source>
</evidence>
<keyword evidence="6" id="KW-0808">Transferase</keyword>
<dbReference type="GO" id="GO:0016020">
    <property type="term" value="C:membrane"/>
    <property type="evidence" value="ECO:0007669"/>
    <property type="project" value="UniProtKB-SubCell"/>
</dbReference>
<feature type="coiled-coil region" evidence="12">
    <location>
        <begin position="169"/>
        <end position="196"/>
    </location>
</feature>
<keyword evidence="8" id="KW-0547">Nucleotide-binding</keyword>
<dbReference type="Pfam" id="PF00652">
    <property type="entry name" value="Ricin_B_lectin"/>
    <property type="match status" value="1"/>
</dbReference>
<evidence type="ECO:0000313" key="14">
    <source>
        <dbReference type="EMBL" id="EDQ86222.1"/>
    </source>
</evidence>
<accession>A9V877</accession>
<dbReference type="PANTHER" id="PTHR23033:SF14">
    <property type="entry name" value="GLYCOPROTEIN-N-ACETYLGALACTOSAMINE 3-BETA-GALACTOSYLTRANSFERASE 1-RELATED"/>
    <property type="match status" value="1"/>
</dbReference>
<dbReference type="PROSITE" id="PS50231">
    <property type="entry name" value="RICIN_B_LECTIN"/>
    <property type="match status" value="1"/>
</dbReference>
<evidence type="ECO:0000256" key="11">
    <source>
        <dbReference type="ARBA" id="ARBA00023136"/>
    </source>
</evidence>
<dbReference type="GeneID" id="5894190"/>
<protein>
    <recommendedName>
        <fullName evidence="4">N-acetylgalactosaminide beta-1,3-galactosyltransferase</fullName>
        <ecNumber evidence="4">2.4.1.122</ecNumber>
    </recommendedName>
</protein>
<comment type="pathway">
    <text evidence="2">Protein modification; protein glycosylation.</text>
</comment>
<dbReference type="InterPro" id="IPR003378">
    <property type="entry name" value="Fringe-like_glycosylTrfase"/>
</dbReference>
<dbReference type="GO" id="GO:0000166">
    <property type="term" value="F:nucleotide binding"/>
    <property type="evidence" value="ECO:0007669"/>
    <property type="project" value="UniProtKB-KW"/>
</dbReference>
<evidence type="ECO:0000256" key="5">
    <source>
        <dbReference type="ARBA" id="ARBA00022676"/>
    </source>
</evidence>
<evidence type="ECO:0000259" key="13">
    <source>
        <dbReference type="SMART" id="SM00458"/>
    </source>
</evidence>
<evidence type="ECO:0000256" key="1">
    <source>
        <dbReference type="ARBA" id="ARBA00004606"/>
    </source>
</evidence>
<dbReference type="InParanoid" id="A9V877"/>
<sequence length="771" mass="86722">MLASLDRMLALSEGLRHWLVLVEWHMPLPMPDRSISDPLIAVEALLKGHQANAALSDRAKPEPAGQALAVDDDDVRAAAELLQKANLEPTDLEDPRKLLQLIADKYGTEVVQLRKELQRLDKVQVELYNMQGSSRTQITELRTRLDQVADALKPRNAPGGEEDDDDVAEKTLEAKIQQILDRRQEVDQQKAKAKAEAEAEPIEDEDLDGIPDPVPKIEAGPFIALMQAHLQGKLSHEELETTLGIDAAEAAKPLTWRDVAALNNEDQKQKTFKFLVHEGLLDPHEVSLQAVSQLLNGVFLGRRCLESKETGGRDAMILRSCSLGGPFQHYAWTALGQLRGGYAENDCLEATGTQAGQPIRAAACNTNSPGQRWDFVPSTPNGVFGQLRNRVSGLCMDVDQHSNADKEPTVIVQTCSPDCFQLWSVTGNRTYMDSLLPTAQTDAHDHEPRLDHGHLQLPGDLPDYVAASKADPDQPTKLKIHRRHRIACWIMTSPQNHATKAAFINQTWGAQCDVLLFMTTRHQVGLNTVVLTLGEEENRHFLWRKSIMAWSFLYQHLLNKADWFIRADDDTVILMDNLRDMLDAPTASTEYVRAELTIISMCALKIEMQPTDPHYLGRRLLVEGNDFYSGGAANILSHEALRRFGEGIKNRARDILHNGDTFADDLELAHSLHKVGVEREDTRDARERQRFFVLGLFDERTARRSESPDYWYWKYDFYTPKEEPDECCSTRWIASHYVTPEHSLQLQELHQAGCEAAGQQPWNARVSRPAV</sequence>
<evidence type="ECO:0000256" key="8">
    <source>
        <dbReference type="ARBA" id="ARBA00022741"/>
    </source>
</evidence>
<evidence type="ECO:0000256" key="7">
    <source>
        <dbReference type="ARBA" id="ARBA00022692"/>
    </source>
</evidence>
<dbReference type="KEGG" id="mbr:MONBRDRAFT_28452"/>
<dbReference type="CDD" id="cd00161">
    <property type="entry name" value="beta-trefoil_Ricin-like"/>
    <property type="match status" value="1"/>
</dbReference>